<dbReference type="EMBL" id="UINC01189141">
    <property type="protein sequence ID" value="SVE02687.1"/>
    <property type="molecule type" value="Genomic_DNA"/>
</dbReference>
<reference evidence="2" key="1">
    <citation type="submission" date="2018-05" db="EMBL/GenBank/DDBJ databases">
        <authorList>
            <person name="Lanie J.A."/>
            <person name="Ng W.-L."/>
            <person name="Kazmierczak K.M."/>
            <person name="Andrzejewski T.M."/>
            <person name="Davidsen T.M."/>
            <person name="Wayne K.J."/>
            <person name="Tettelin H."/>
            <person name="Glass J.I."/>
            <person name="Rusch D."/>
            <person name="Podicherti R."/>
            <person name="Tsui H.-C.T."/>
            <person name="Winkler M.E."/>
        </authorList>
    </citation>
    <scope>NUCLEOTIDE SEQUENCE</scope>
</reference>
<dbReference type="AlphaFoldDB" id="A0A383A4E8"/>
<evidence type="ECO:0000313" key="2">
    <source>
        <dbReference type="EMBL" id="SVE02687.1"/>
    </source>
</evidence>
<evidence type="ECO:0000256" key="1">
    <source>
        <dbReference type="SAM" id="Phobius"/>
    </source>
</evidence>
<protein>
    <submittedName>
        <fullName evidence="2">Uncharacterized protein</fullName>
    </submittedName>
</protein>
<organism evidence="2">
    <name type="scientific">marine metagenome</name>
    <dbReference type="NCBI Taxonomy" id="408172"/>
    <lineage>
        <taxon>unclassified sequences</taxon>
        <taxon>metagenomes</taxon>
        <taxon>ecological metagenomes</taxon>
    </lineage>
</organism>
<keyword evidence="1" id="KW-0472">Membrane</keyword>
<feature type="non-terminal residue" evidence="2">
    <location>
        <position position="42"/>
    </location>
</feature>
<keyword evidence="1" id="KW-1133">Transmembrane helix</keyword>
<sequence>MATEVIATEGEAMYAWLIWILPFIAALIIPAVGKFSKISTGR</sequence>
<accession>A0A383A4E8</accession>
<keyword evidence="1" id="KW-0812">Transmembrane</keyword>
<name>A0A383A4E8_9ZZZZ</name>
<feature type="transmembrane region" description="Helical" evidence="1">
    <location>
        <begin position="12"/>
        <end position="32"/>
    </location>
</feature>
<gene>
    <name evidence="2" type="ORF">METZ01_LOCUS455541</name>
</gene>
<proteinExistence type="predicted"/>